<dbReference type="EMBL" id="RBLI01000003">
    <property type="protein sequence ID" value="RKS43125.1"/>
    <property type="molecule type" value="Genomic_DNA"/>
</dbReference>
<dbReference type="KEGG" id="ppan:ESD82_08720"/>
<evidence type="ECO:0000313" key="4">
    <source>
        <dbReference type="EMBL" id="RKS43125.1"/>
    </source>
</evidence>
<reference evidence="3 7" key="3">
    <citation type="submission" date="2020-07" db="EMBL/GenBank/DDBJ databases">
        <title>The complete genome of Paracoccus pantotrophus ACCC 10489.</title>
        <authorList>
            <person name="Si Y."/>
        </authorList>
    </citation>
    <scope>NUCLEOTIDE SEQUENCE [LARGE SCALE GENOMIC DNA]</scope>
    <source>
        <strain evidence="3 7">ACCC10489</strain>
        <plasmid evidence="3 7">unnamed1</plasmid>
    </source>
</reference>
<keyword evidence="5" id="KW-1185">Reference proteome</keyword>
<evidence type="ECO:0000313" key="6">
    <source>
        <dbReference type="Proteomes" id="UP000326453"/>
    </source>
</evidence>
<dbReference type="InterPro" id="IPR023753">
    <property type="entry name" value="FAD/NAD-binding_dom"/>
</dbReference>
<dbReference type="OrthoDB" id="9805710at2"/>
<dbReference type="InterPro" id="IPR036188">
    <property type="entry name" value="FAD/NAD-bd_sf"/>
</dbReference>
<dbReference type="InterPro" id="IPR015904">
    <property type="entry name" value="Sulphide_quinone_reductase"/>
</dbReference>
<dbReference type="EMBL" id="CP058691">
    <property type="protein sequence ID" value="QLH16575.1"/>
    <property type="molecule type" value="Genomic_DNA"/>
</dbReference>
<dbReference type="InterPro" id="IPR006311">
    <property type="entry name" value="TAT_signal"/>
</dbReference>
<keyword evidence="2" id="KW-0614">Plasmid</keyword>
<proteinExistence type="predicted"/>
<dbReference type="PROSITE" id="PS51318">
    <property type="entry name" value="TAT"/>
    <property type="match status" value="1"/>
</dbReference>
<geneLocation type="plasmid" evidence="6">
    <name>ppan2</name>
</geneLocation>
<dbReference type="Proteomes" id="UP000509322">
    <property type="component" value="Plasmid unnamed1"/>
</dbReference>
<evidence type="ECO:0000313" key="7">
    <source>
        <dbReference type="Proteomes" id="UP000509322"/>
    </source>
</evidence>
<dbReference type="EMBL" id="CP044425">
    <property type="protein sequence ID" value="QFG36295.1"/>
    <property type="molecule type" value="Genomic_DNA"/>
</dbReference>
<evidence type="ECO:0000313" key="2">
    <source>
        <dbReference type="EMBL" id="QFG36295.1"/>
    </source>
</evidence>
<dbReference type="AlphaFoldDB" id="A0A454NI09"/>
<dbReference type="Proteomes" id="UP000326453">
    <property type="component" value="Plasmid pPAN2"/>
</dbReference>
<dbReference type="PANTHER" id="PTHR10632:SF2">
    <property type="entry name" value="SULFIDE:QUINONE OXIDOREDUCTASE, MITOCHONDRIAL"/>
    <property type="match status" value="1"/>
</dbReference>
<dbReference type="GO" id="GO:0070221">
    <property type="term" value="P:sulfide oxidation, using sulfide:quinone oxidoreductase"/>
    <property type="evidence" value="ECO:0007669"/>
    <property type="project" value="TreeGrafter"/>
</dbReference>
<dbReference type="GeneID" id="51370646"/>
<dbReference type="Gene3D" id="3.50.50.60">
    <property type="entry name" value="FAD/NAD(P)-binding domain"/>
    <property type="match status" value="2"/>
</dbReference>
<dbReference type="RefSeq" id="WP_123130377.1">
    <property type="nucleotide sequence ID" value="NZ_CP044425.1"/>
</dbReference>
<dbReference type="GO" id="GO:0071949">
    <property type="term" value="F:FAD binding"/>
    <property type="evidence" value="ECO:0007669"/>
    <property type="project" value="TreeGrafter"/>
</dbReference>
<dbReference type="PANTHER" id="PTHR10632">
    <property type="entry name" value="SULFIDE:QUINONE OXIDOREDUCTASE"/>
    <property type="match status" value="1"/>
</dbReference>
<organism evidence="2 6">
    <name type="scientific">Paracoccus pantotrophus</name>
    <name type="common">Thiosphaera pantotropha</name>
    <dbReference type="NCBI Taxonomy" id="82367"/>
    <lineage>
        <taxon>Bacteria</taxon>
        <taxon>Pseudomonadati</taxon>
        <taxon>Pseudomonadota</taxon>
        <taxon>Alphaproteobacteria</taxon>
        <taxon>Rhodobacterales</taxon>
        <taxon>Paracoccaceae</taxon>
        <taxon>Paracoccus</taxon>
    </lineage>
</organism>
<accession>A0A454NI09</accession>
<sequence length="449" mass="48329">MTGRNDFRPSRRGVLGFALAGAVTAGLGVRAAQAARVATKARIIIIGAGAGGTALANRLVQRLDGAQITLIDPRAQHLYQPGLSLVAAGLKPADYVVSKTTDWLPSGVTLIAEAAAAIDPVAKTVSTEKGQKLDYDFLIVAPGLVLDHGAIQGFSLDMVGKDGIGALYAGPDYAAKTWQAASKFTEEGGVGLFTRPATEMKCAGAPLKHTFLLDDIASRGGAKGKYEMHYTCPQTALFSVPIVAEKVRMLFGERGVATYYGHTLKSIDPGRKTAQFETAAPDPATGEMVKSTTEMPYDYLHVIPPQRAPEVIRQSGLSWADKWTDQGWVECDMKTLRHLRYPEIFALGDVAGVPKGKTAASVKWQVPVIEDHLIASLQGREGTEVYDGYTSCPLITRVGRAMLVEFDYHNNLVPSFPGVIAPLEELWISWLMKEVALKATYNAMLRGRA</sequence>
<protein>
    <submittedName>
        <fullName evidence="2">NAD(P)/FAD-dependent oxidoreductase</fullName>
    </submittedName>
    <submittedName>
        <fullName evidence="4">Sulfide:quinone oxidoreductase</fullName>
    </submittedName>
</protein>
<gene>
    <name evidence="4" type="ORF">BDE18_4072</name>
    <name evidence="2" type="ORF">ESD82_08720</name>
    <name evidence="3" type="ORF">HYQ43_20290</name>
</gene>
<name>A0A454NI09_PARPN</name>
<dbReference type="Proteomes" id="UP000273626">
    <property type="component" value="Unassembled WGS sequence"/>
</dbReference>
<evidence type="ECO:0000259" key="1">
    <source>
        <dbReference type="Pfam" id="PF07992"/>
    </source>
</evidence>
<dbReference type="SUPFAM" id="SSF51905">
    <property type="entry name" value="FAD/NAD(P)-binding domain"/>
    <property type="match status" value="2"/>
</dbReference>
<feature type="domain" description="FAD/NAD(P)-binding" evidence="1">
    <location>
        <begin position="42"/>
        <end position="144"/>
    </location>
</feature>
<geneLocation type="plasmid" evidence="3 7">
    <name>unnamed1</name>
</geneLocation>
<dbReference type="Pfam" id="PF07992">
    <property type="entry name" value="Pyr_redox_2"/>
    <property type="match status" value="1"/>
</dbReference>
<geneLocation type="plasmid" evidence="2">
    <name>pPAN2</name>
</geneLocation>
<reference evidence="2 6" key="2">
    <citation type="submission" date="2019-01" db="EMBL/GenBank/DDBJ databases">
        <title>Complete Genome Sequence and Annotation of the Paracoccus pantotrophus type strain DSM 2944.</title>
        <authorList>
            <person name="Bockwoldt J.A."/>
            <person name="Zimmermann M."/>
            <person name="Tiso T."/>
            <person name="Blank L.M."/>
        </authorList>
    </citation>
    <scope>NUCLEOTIDE SEQUENCE [LARGE SCALE GENOMIC DNA]</scope>
    <source>
        <strain evidence="2 6">DSM 2944</strain>
        <plasmid evidence="2">pPAN2</plasmid>
        <plasmid evidence="6">ppan2</plasmid>
    </source>
</reference>
<dbReference type="GO" id="GO:0070224">
    <property type="term" value="F:sulfide:quinone oxidoreductase activity"/>
    <property type="evidence" value="ECO:0007669"/>
    <property type="project" value="TreeGrafter"/>
</dbReference>
<evidence type="ECO:0000313" key="3">
    <source>
        <dbReference type="EMBL" id="QLH16575.1"/>
    </source>
</evidence>
<reference evidence="4 5" key="1">
    <citation type="submission" date="2018-10" db="EMBL/GenBank/DDBJ databases">
        <title>Genomic Encyclopedia of Archaeal and Bacterial Type Strains, Phase II (KMG-II): from individual species to whole genera.</title>
        <authorList>
            <person name="Goeker M."/>
        </authorList>
    </citation>
    <scope>NUCLEOTIDE SEQUENCE [LARGE SCALE GENOMIC DNA]</scope>
    <source>
        <strain evidence="5">ATCC 35512 / DSM 2944 / CIP 106514 / LMD 82.5 / NBRC 102493 / NCCB 82005 / GB17</strain>
        <strain evidence="4">DSM 2944</strain>
    </source>
</reference>
<evidence type="ECO:0000313" key="5">
    <source>
        <dbReference type="Proteomes" id="UP000273626"/>
    </source>
</evidence>